<keyword evidence="5" id="KW-1185">Reference proteome</keyword>
<dbReference type="Proteomes" id="UP001417504">
    <property type="component" value="Unassembled WGS sequence"/>
</dbReference>
<evidence type="ECO:0000256" key="2">
    <source>
        <dbReference type="SAM" id="MobiDB-lite"/>
    </source>
</evidence>
<feature type="region of interest" description="Disordered" evidence="2">
    <location>
        <begin position="1"/>
        <end position="24"/>
    </location>
</feature>
<accession>A0AAP0I8T5</accession>
<dbReference type="Gene3D" id="3.30.70.100">
    <property type="match status" value="1"/>
</dbReference>
<keyword evidence="1" id="KW-0479">Metal-binding</keyword>
<protein>
    <recommendedName>
        <fullName evidence="3">HMA domain-containing protein</fullName>
    </recommendedName>
</protein>
<dbReference type="GO" id="GO:0046872">
    <property type="term" value="F:metal ion binding"/>
    <property type="evidence" value="ECO:0007669"/>
    <property type="project" value="UniProtKB-KW"/>
</dbReference>
<organism evidence="4 5">
    <name type="scientific">Stephania japonica</name>
    <dbReference type="NCBI Taxonomy" id="461633"/>
    <lineage>
        <taxon>Eukaryota</taxon>
        <taxon>Viridiplantae</taxon>
        <taxon>Streptophyta</taxon>
        <taxon>Embryophyta</taxon>
        <taxon>Tracheophyta</taxon>
        <taxon>Spermatophyta</taxon>
        <taxon>Magnoliopsida</taxon>
        <taxon>Ranunculales</taxon>
        <taxon>Menispermaceae</taxon>
        <taxon>Menispermoideae</taxon>
        <taxon>Cissampelideae</taxon>
        <taxon>Stephania</taxon>
    </lineage>
</organism>
<gene>
    <name evidence="4" type="ORF">Sjap_018748</name>
</gene>
<dbReference type="PROSITE" id="PS50846">
    <property type="entry name" value="HMA_2"/>
    <property type="match status" value="1"/>
</dbReference>
<dbReference type="Pfam" id="PF00403">
    <property type="entry name" value="HMA"/>
    <property type="match status" value="1"/>
</dbReference>
<evidence type="ECO:0000256" key="1">
    <source>
        <dbReference type="ARBA" id="ARBA00022723"/>
    </source>
</evidence>
<feature type="domain" description="HMA" evidence="3">
    <location>
        <begin position="83"/>
        <end position="157"/>
    </location>
</feature>
<comment type="caution">
    <text evidence="4">The sequence shown here is derived from an EMBL/GenBank/DDBJ whole genome shotgun (WGS) entry which is preliminary data.</text>
</comment>
<feature type="compositionally biased region" description="Polar residues" evidence="2">
    <location>
        <begin position="1"/>
        <end position="11"/>
    </location>
</feature>
<reference evidence="4 5" key="1">
    <citation type="submission" date="2024-01" db="EMBL/GenBank/DDBJ databases">
        <title>Genome assemblies of Stephania.</title>
        <authorList>
            <person name="Yang L."/>
        </authorList>
    </citation>
    <scope>NUCLEOTIDE SEQUENCE [LARGE SCALE GENOMIC DNA]</scope>
    <source>
        <strain evidence="4">QJT</strain>
        <tissue evidence="4">Leaf</tissue>
    </source>
</reference>
<name>A0AAP0I8T5_9MAGN</name>
<dbReference type="CDD" id="cd00371">
    <property type="entry name" value="HMA"/>
    <property type="match status" value="1"/>
</dbReference>
<dbReference type="InterPro" id="IPR017969">
    <property type="entry name" value="Heavy-metal-associated_CS"/>
</dbReference>
<proteinExistence type="predicted"/>
<dbReference type="InterPro" id="IPR036163">
    <property type="entry name" value="HMA_dom_sf"/>
</dbReference>
<dbReference type="InterPro" id="IPR006121">
    <property type="entry name" value="HMA_dom"/>
</dbReference>
<sequence>MECSSLKTLTFSPNPTPSNPNSSQTQIALRKKLKLPKSIWSLSNGGFSRSNSLEIDRFGSRLSCSKRFGTACAVSGDGVSSDEVITLDVSGMMCEGCTSSVKRILESQPQVSEASADLEKKTATIWPVPEAKTANNWHQLLGEMLAKHLTNCGFQSNLRV</sequence>
<evidence type="ECO:0000313" key="5">
    <source>
        <dbReference type="Proteomes" id="UP001417504"/>
    </source>
</evidence>
<dbReference type="PROSITE" id="PS01047">
    <property type="entry name" value="HMA_1"/>
    <property type="match status" value="1"/>
</dbReference>
<dbReference type="FunFam" id="3.30.70.100:FF:000047">
    <property type="entry name" value="Copper-transporting ATPase PAA1, chloroplastic"/>
    <property type="match status" value="1"/>
</dbReference>
<evidence type="ECO:0000313" key="4">
    <source>
        <dbReference type="EMBL" id="KAK9110688.1"/>
    </source>
</evidence>
<dbReference type="AlphaFoldDB" id="A0AAP0I8T5"/>
<dbReference type="SUPFAM" id="SSF55008">
    <property type="entry name" value="HMA, heavy metal-associated domain"/>
    <property type="match status" value="1"/>
</dbReference>
<dbReference type="EMBL" id="JBBNAE010000007">
    <property type="protein sequence ID" value="KAK9110688.1"/>
    <property type="molecule type" value="Genomic_DNA"/>
</dbReference>
<evidence type="ECO:0000259" key="3">
    <source>
        <dbReference type="PROSITE" id="PS50846"/>
    </source>
</evidence>